<keyword evidence="1 6" id="KW-0645">Protease</keyword>
<feature type="signal peptide" evidence="7">
    <location>
        <begin position="1"/>
        <end position="22"/>
    </location>
</feature>
<evidence type="ECO:0000256" key="3">
    <source>
        <dbReference type="ARBA" id="ARBA00022801"/>
    </source>
</evidence>
<evidence type="ECO:0000259" key="8">
    <source>
        <dbReference type="PROSITE" id="PS51864"/>
    </source>
</evidence>
<keyword evidence="2 6" id="KW-0479">Metal-binding</keyword>
<keyword evidence="3 6" id="KW-0378">Hydrolase</keyword>
<sequence>MLSIVPISIFTILIISIIPTRSRPQNDKISLNISGNNNFETKRVLLPPPPNSAAFFRHPNARKILEYGSHFEGDIVLTSEQEKFYKKDSKYIEDTGGDEDGGLLTRSGRISTSFRWPKDYNGNVIVPYIIDDTSKFSYFEKIMIRVSMDYISLYTCVIFVNQTNQNDYIFIKSGNGCHSYIGKVGGSQEISLEKGGCFIRGIILHELIHALGYHHMHNREDRDQYITINWQNIIFGMAENFDKVNSKFFSNFNTSYDYNSVMHYGSNTFSRNSIETITAKDQRYQKKIGQRKGLTQGDVDRINNMYNCYRK</sequence>
<evidence type="ECO:0000256" key="1">
    <source>
        <dbReference type="ARBA" id="ARBA00022670"/>
    </source>
</evidence>
<dbReference type="AlphaFoldDB" id="A0A9J6BG41"/>
<feature type="domain" description="Peptidase M12A" evidence="8">
    <location>
        <begin position="107"/>
        <end position="309"/>
    </location>
</feature>
<feature type="active site" evidence="6">
    <location>
        <position position="206"/>
    </location>
</feature>
<evidence type="ECO:0000256" key="7">
    <source>
        <dbReference type="RuleBase" id="RU361183"/>
    </source>
</evidence>
<dbReference type="SUPFAM" id="SSF55486">
    <property type="entry name" value="Metalloproteases ('zincins'), catalytic domain"/>
    <property type="match status" value="1"/>
</dbReference>
<evidence type="ECO:0000256" key="6">
    <source>
        <dbReference type="PROSITE-ProRule" id="PRU01211"/>
    </source>
</evidence>
<dbReference type="EMBL" id="JADBJN010000004">
    <property type="protein sequence ID" value="KAG5668446.1"/>
    <property type="molecule type" value="Genomic_DNA"/>
</dbReference>
<dbReference type="PANTHER" id="PTHR10127">
    <property type="entry name" value="DISCOIDIN, CUB, EGF, LAMININ , AND ZINC METALLOPROTEASE DOMAIN CONTAINING"/>
    <property type="match status" value="1"/>
</dbReference>
<protein>
    <recommendedName>
        <fullName evidence="7">Metalloendopeptidase</fullName>
        <ecNumber evidence="7">3.4.24.-</ecNumber>
    </recommendedName>
</protein>
<feature type="binding site" evidence="6">
    <location>
        <position position="205"/>
    </location>
    <ligand>
        <name>Zn(2+)</name>
        <dbReference type="ChEBI" id="CHEBI:29105"/>
        <note>catalytic</note>
    </ligand>
</feature>
<evidence type="ECO:0000313" key="9">
    <source>
        <dbReference type="EMBL" id="KAG5668446.1"/>
    </source>
</evidence>
<dbReference type="GO" id="GO:0006508">
    <property type="term" value="P:proteolysis"/>
    <property type="evidence" value="ECO:0007669"/>
    <property type="project" value="UniProtKB-KW"/>
</dbReference>
<name>A0A9J6BG41_POLVA</name>
<organism evidence="9 10">
    <name type="scientific">Polypedilum vanderplanki</name>
    <name type="common">Sleeping chironomid midge</name>
    <dbReference type="NCBI Taxonomy" id="319348"/>
    <lineage>
        <taxon>Eukaryota</taxon>
        <taxon>Metazoa</taxon>
        <taxon>Ecdysozoa</taxon>
        <taxon>Arthropoda</taxon>
        <taxon>Hexapoda</taxon>
        <taxon>Insecta</taxon>
        <taxon>Pterygota</taxon>
        <taxon>Neoptera</taxon>
        <taxon>Endopterygota</taxon>
        <taxon>Diptera</taxon>
        <taxon>Nematocera</taxon>
        <taxon>Chironomoidea</taxon>
        <taxon>Chironomidae</taxon>
        <taxon>Chironominae</taxon>
        <taxon>Polypedilum</taxon>
        <taxon>Polypedilum</taxon>
    </lineage>
</organism>
<dbReference type="PROSITE" id="PS51864">
    <property type="entry name" value="ASTACIN"/>
    <property type="match status" value="1"/>
</dbReference>
<gene>
    <name evidence="9" type="ORF">PVAND_016386</name>
</gene>
<evidence type="ECO:0000256" key="4">
    <source>
        <dbReference type="ARBA" id="ARBA00022833"/>
    </source>
</evidence>
<dbReference type="InterPro" id="IPR024079">
    <property type="entry name" value="MetalloPept_cat_dom_sf"/>
</dbReference>
<dbReference type="EC" id="3.4.24.-" evidence="7"/>
<evidence type="ECO:0000313" key="10">
    <source>
        <dbReference type="Proteomes" id="UP001107558"/>
    </source>
</evidence>
<proteinExistence type="predicted"/>
<keyword evidence="4 6" id="KW-0862">Zinc</keyword>
<evidence type="ECO:0000256" key="5">
    <source>
        <dbReference type="ARBA" id="ARBA00023049"/>
    </source>
</evidence>
<comment type="caution">
    <text evidence="9">The sequence shown here is derived from an EMBL/GenBank/DDBJ whole genome shotgun (WGS) entry which is preliminary data.</text>
</comment>
<evidence type="ECO:0000256" key="2">
    <source>
        <dbReference type="ARBA" id="ARBA00022723"/>
    </source>
</evidence>
<dbReference type="InterPro" id="IPR006026">
    <property type="entry name" value="Peptidase_Metallo"/>
</dbReference>
<feature type="binding site" evidence="6">
    <location>
        <position position="209"/>
    </location>
    <ligand>
        <name>Zn(2+)</name>
        <dbReference type="ChEBI" id="CHEBI:29105"/>
        <note>catalytic</note>
    </ligand>
</feature>
<feature type="binding site" evidence="6">
    <location>
        <position position="215"/>
    </location>
    <ligand>
        <name>Zn(2+)</name>
        <dbReference type="ChEBI" id="CHEBI:29105"/>
        <note>catalytic</note>
    </ligand>
</feature>
<dbReference type="Gene3D" id="3.40.390.10">
    <property type="entry name" value="Collagenase (Catalytic Domain)"/>
    <property type="match status" value="1"/>
</dbReference>
<keyword evidence="5 6" id="KW-0482">Metalloprotease</keyword>
<feature type="chain" id="PRO_5039961195" description="Metalloendopeptidase" evidence="7">
    <location>
        <begin position="23"/>
        <end position="311"/>
    </location>
</feature>
<dbReference type="GO" id="GO:0004222">
    <property type="term" value="F:metalloendopeptidase activity"/>
    <property type="evidence" value="ECO:0007669"/>
    <property type="project" value="UniProtKB-UniRule"/>
</dbReference>
<comment type="cofactor">
    <cofactor evidence="6 7">
        <name>Zn(2+)</name>
        <dbReference type="ChEBI" id="CHEBI:29105"/>
    </cofactor>
    <text evidence="6 7">Binds 1 zinc ion per subunit.</text>
</comment>
<dbReference type="PRINTS" id="PR00480">
    <property type="entry name" value="ASTACIN"/>
</dbReference>
<dbReference type="SMART" id="SM00235">
    <property type="entry name" value="ZnMc"/>
    <property type="match status" value="1"/>
</dbReference>
<dbReference type="GO" id="GO:0008270">
    <property type="term" value="F:zinc ion binding"/>
    <property type="evidence" value="ECO:0007669"/>
    <property type="project" value="UniProtKB-UniRule"/>
</dbReference>
<accession>A0A9J6BG41</accession>
<dbReference type="Proteomes" id="UP001107558">
    <property type="component" value="Chromosome 4"/>
</dbReference>
<reference evidence="9" key="1">
    <citation type="submission" date="2021-03" db="EMBL/GenBank/DDBJ databases">
        <title>Chromosome level genome of the anhydrobiotic midge Polypedilum vanderplanki.</title>
        <authorList>
            <person name="Yoshida Y."/>
            <person name="Kikawada T."/>
            <person name="Gusev O."/>
        </authorList>
    </citation>
    <scope>NUCLEOTIDE SEQUENCE</scope>
    <source>
        <strain evidence="9">NIAS01</strain>
        <tissue evidence="9">Whole body or cell culture</tissue>
    </source>
</reference>
<dbReference type="InterPro" id="IPR001506">
    <property type="entry name" value="Peptidase_M12A"/>
</dbReference>
<keyword evidence="10" id="KW-1185">Reference proteome</keyword>
<dbReference type="OrthoDB" id="291007at2759"/>
<comment type="caution">
    <text evidence="6">Lacks conserved residue(s) required for the propagation of feature annotation.</text>
</comment>
<keyword evidence="7" id="KW-0732">Signal</keyword>
<dbReference type="InterPro" id="IPR034035">
    <property type="entry name" value="Astacin-like_dom"/>
</dbReference>
<dbReference type="PANTHER" id="PTHR10127:SF780">
    <property type="entry name" value="METALLOENDOPEPTIDASE"/>
    <property type="match status" value="1"/>
</dbReference>
<dbReference type="CDD" id="cd04280">
    <property type="entry name" value="ZnMc_astacin_like"/>
    <property type="match status" value="1"/>
</dbReference>
<dbReference type="Pfam" id="PF01400">
    <property type="entry name" value="Astacin"/>
    <property type="match status" value="1"/>
</dbReference>